<dbReference type="Proteomes" id="UP000824007">
    <property type="component" value="Unassembled WGS sequence"/>
</dbReference>
<dbReference type="GO" id="GO:0005886">
    <property type="term" value="C:plasma membrane"/>
    <property type="evidence" value="ECO:0007669"/>
    <property type="project" value="UniProtKB-ARBA"/>
</dbReference>
<evidence type="ECO:0000256" key="5">
    <source>
        <dbReference type="ARBA" id="ARBA00022840"/>
    </source>
</evidence>
<evidence type="ECO:0000256" key="7">
    <source>
        <dbReference type="ARBA" id="ARBA00022970"/>
    </source>
</evidence>
<evidence type="ECO:0000313" key="10">
    <source>
        <dbReference type="EMBL" id="HIY59569.1"/>
    </source>
</evidence>
<dbReference type="PANTHER" id="PTHR43166">
    <property type="entry name" value="AMINO ACID IMPORT ATP-BINDING PROTEIN"/>
    <property type="match status" value="1"/>
</dbReference>
<dbReference type="SUPFAM" id="SSF55021">
    <property type="entry name" value="ACT-like"/>
    <property type="match status" value="1"/>
</dbReference>
<dbReference type="GO" id="GO:0016887">
    <property type="term" value="F:ATP hydrolysis activity"/>
    <property type="evidence" value="ECO:0007669"/>
    <property type="project" value="InterPro"/>
</dbReference>
<evidence type="ECO:0000259" key="9">
    <source>
        <dbReference type="PROSITE" id="PS50893"/>
    </source>
</evidence>
<evidence type="ECO:0000256" key="6">
    <source>
        <dbReference type="ARBA" id="ARBA00022967"/>
    </source>
</evidence>
<dbReference type="InterPro" id="IPR027417">
    <property type="entry name" value="P-loop_NTPase"/>
</dbReference>
<keyword evidence="6" id="KW-1278">Translocase</keyword>
<keyword evidence="5 10" id="KW-0067">ATP-binding</keyword>
<comment type="caution">
    <text evidence="10">The sequence shown here is derived from an EMBL/GenBank/DDBJ whole genome shotgun (WGS) entry which is preliminary data.</text>
</comment>
<dbReference type="AlphaFoldDB" id="A0A9D1YNE5"/>
<proteinExistence type="inferred from homology"/>
<evidence type="ECO:0000256" key="2">
    <source>
        <dbReference type="ARBA" id="ARBA00022448"/>
    </source>
</evidence>
<dbReference type="PROSITE" id="PS50893">
    <property type="entry name" value="ABC_TRANSPORTER_2"/>
    <property type="match status" value="1"/>
</dbReference>
<dbReference type="Gene3D" id="3.40.50.300">
    <property type="entry name" value="P-loop containing nucleotide triphosphate hydrolases"/>
    <property type="match status" value="1"/>
</dbReference>
<keyword evidence="3" id="KW-1003">Cell membrane</keyword>
<dbReference type="InterPro" id="IPR018449">
    <property type="entry name" value="NIL_domain"/>
</dbReference>
<gene>
    <name evidence="10" type="ORF">H9831_02640</name>
</gene>
<dbReference type="GO" id="GO:0006865">
    <property type="term" value="P:amino acid transport"/>
    <property type="evidence" value="ECO:0007669"/>
    <property type="project" value="UniProtKB-KW"/>
</dbReference>
<keyword evidence="4" id="KW-0547">Nucleotide-binding</keyword>
<name>A0A9D1YNE5_9FIRM</name>
<evidence type="ECO:0000256" key="4">
    <source>
        <dbReference type="ARBA" id="ARBA00022741"/>
    </source>
</evidence>
<reference evidence="10" key="2">
    <citation type="submission" date="2021-04" db="EMBL/GenBank/DDBJ databases">
        <authorList>
            <person name="Gilroy R."/>
        </authorList>
    </citation>
    <scope>NUCLEOTIDE SEQUENCE</scope>
    <source>
        <strain evidence="10">ChiSxjej3B15-24422</strain>
    </source>
</reference>
<accession>A0A9D1YNE5</accession>
<dbReference type="Pfam" id="PF09383">
    <property type="entry name" value="NIL"/>
    <property type="match status" value="1"/>
</dbReference>
<dbReference type="SMART" id="SM00382">
    <property type="entry name" value="AAA"/>
    <property type="match status" value="1"/>
</dbReference>
<dbReference type="PANTHER" id="PTHR43166:SF30">
    <property type="entry name" value="METHIONINE IMPORT ATP-BINDING PROTEIN METN"/>
    <property type="match status" value="1"/>
</dbReference>
<evidence type="ECO:0000256" key="3">
    <source>
        <dbReference type="ARBA" id="ARBA00022475"/>
    </source>
</evidence>
<dbReference type="InterPro" id="IPR003439">
    <property type="entry name" value="ABC_transporter-like_ATP-bd"/>
</dbReference>
<dbReference type="PROSITE" id="PS00211">
    <property type="entry name" value="ABC_TRANSPORTER_1"/>
    <property type="match status" value="1"/>
</dbReference>
<dbReference type="FunFam" id="3.40.50.300:FF:000056">
    <property type="entry name" value="Cell division ATP-binding protein FtsE"/>
    <property type="match status" value="1"/>
</dbReference>
<dbReference type="SMART" id="SM00930">
    <property type="entry name" value="NIL"/>
    <property type="match status" value="1"/>
</dbReference>
<dbReference type="CDD" id="cd03258">
    <property type="entry name" value="ABC_MetN_methionine_transporter"/>
    <property type="match status" value="1"/>
</dbReference>
<dbReference type="InterPro" id="IPR045865">
    <property type="entry name" value="ACT-like_dom_sf"/>
</dbReference>
<dbReference type="Pfam" id="PF00005">
    <property type="entry name" value="ABC_tran"/>
    <property type="match status" value="1"/>
</dbReference>
<sequence>METPVIQIRNVSKTFRTKDGEIEALKNISLDIGKGDIYGIIGMSGAGKSTLVRCLNFLERPTEGTVLIDGVDLAGCSDKELRKVRNSVAMIFQHFNLLMQRTVLDNVCFALEILGEKKKEARKKAGELLKIVELEEKADAYPAQLSGGQKQRVAIARALAMNPRILLCDEATSALDPRTTRSILELLSRINKEYGITIVIITHEMSVVQEICSHVAIIDSGSLVETGTVEEVFTSPKSKAAKKLVFQGEKRTPIMTSKRCIRIVFTENSSFEPVIANMVLECRASVNILLADTQDVGGIARGQMILQLPEDEQTAEKMIQYLKDRKLTVEELDDYVE</sequence>
<feature type="domain" description="ABC transporter" evidence="9">
    <location>
        <begin position="6"/>
        <end position="245"/>
    </location>
</feature>
<keyword evidence="8" id="KW-0472">Membrane</keyword>
<protein>
    <submittedName>
        <fullName evidence="10">ATP-binding cassette domain-containing protein</fullName>
    </submittedName>
</protein>
<dbReference type="SUPFAM" id="SSF52540">
    <property type="entry name" value="P-loop containing nucleoside triphosphate hydrolases"/>
    <property type="match status" value="1"/>
</dbReference>
<dbReference type="InterPro" id="IPR050086">
    <property type="entry name" value="MetN_ABC_transporter-like"/>
</dbReference>
<dbReference type="EMBL" id="DXDD01000036">
    <property type="protein sequence ID" value="HIY59569.1"/>
    <property type="molecule type" value="Genomic_DNA"/>
</dbReference>
<dbReference type="InterPro" id="IPR041701">
    <property type="entry name" value="MetN_ABC"/>
</dbReference>
<dbReference type="GO" id="GO:0005524">
    <property type="term" value="F:ATP binding"/>
    <property type="evidence" value="ECO:0007669"/>
    <property type="project" value="UniProtKB-KW"/>
</dbReference>
<keyword evidence="2" id="KW-0813">Transport</keyword>
<comment type="similarity">
    <text evidence="1">Belongs to the ABC transporter superfamily.</text>
</comment>
<dbReference type="InterPro" id="IPR017871">
    <property type="entry name" value="ABC_transporter-like_CS"/>
</dbReference>
<evidence type="ECO:0000313" key="11">
    <source>
        <dbReference type="Proteomes" id="UP000824007"/>
    </source>
</evidence>
<reference evidence="10" key="1">
    <citation type="journal article" date="2021" name="PeerJ">
        <title>Extensive microbial diversity within the chicken gut microbiome revealed by metagenomics and culture.</title>
        <authorList>
            <person name="Gilroy R."/>
            <person name="Ravi A."/>
            <person name="Getino M."/>
            <person name="Pursley I."/>
            <person name="Horton D.L."/>
            <person name="Alikhan N.F."/>
            <person name="Baker D."/>
            <person name="Gharbi K."/>
            <person name="Hall N."/>
            <person name="Watson M."/>
            <person name="Adriaenssens E.M."/>
            <person name="Foster-Nyarko E."/>
            <person name="Jarju S."/>
            <person name="Secka A."/>
            <person name="Antonio M."/>
            <person name="Oren A."/>
            <person name="Chaudhuri R.R."/>
            <person name="La Ragione R."/>
            <person name="Hildebrand F."/>
            <person name="Pallen M.J."/>
        </authorList>
    </citation>
    <scope>NUCLEOTIDE SEQUENCE</scope>
    <source>
        <strain evidence="10">ChiSxjej3B15-24422</strain>
    </source>
</reference>
<dbReference type="InterPro" id="IPR003593">
    <property type="entry name" value="AAA+_ATPase"/>
</dbReference>
<keyword evidence="7" id="KW-0029">Amino-acid transport</keyword>
<organism evidence="10 11">
    <name type="scientific">Candidatus Eisenbergiella pullistercoris</name>
    <dbReference type="NCBI Taxonomy" id="2838555"/>
    <lineage>
        <taxon>Bacteria</taxon>
        <taxon>Bacillati</taxon>
        <taxon>Bacillota</taxon>
        <taxon>Clostridia</taxon>
        <taxon>Lachnospirales</taxon>
        <taxon>Lachnospiraceae</taxon>
        <taxon>Eisenbergiella</taxon>
    </lineage>
</organism>
<evidence type="ECO:0000256" key="8">
    <source>
        <dbReference type="ARBA" id="ARBA00023136"/>
    </source>
</evidence>
<evidence type="ECO:0000256" key="1">
    <source>
        <dbReference type="ARBA" id="ARBA00005417"/>
    </source>
</evidence>
<dbReference type="Gene3D" id="3.30.70.260">
    <property type="match status" value="1"/>
</dbReference>